<dbReference type="RefSeq" id="WP_192031062.1">
    <property type="nucleotide sequence ID" value="NZ_JACYTR010000058.1"/>
</dbReference>
<keyword evidence="3" id="KW-1185">Reference proteome</keyword>
<dbReference type="SUPFAM" id="SSF52266">
    <property type="entry name" value="SGNH hydrolase"/>
    <property type="match status" value="1"/>
</dbReference>
<dbReference type="Gene3D" id="3.40.50.1110">
    <property type="entry name" value="SGNH hydrolase"/>
    <property type="match status" value="1"/>
</dbReference>
<gene>
    <name evidence="2" type="ORF">IFO71_18000</name>
</gene>
<protein>
    <submittedName>
        <fullName evidence="2">SGNH/GDSL hydrolase family protein</fullName>
    </submittedName>
</protein>
<dbReference type="EMBL" id="JACYTR010000058">
    <property type="protein sequence ID" value="MBD8527642.1"/>
    <property type="molecule type" value="Genomic_DNA"/>
</dbReference>
<accession>A0AAW3ZRE5</accession>
<dbReference type="CDD" id="cd01836">
    <property type="entry name" value="FeeA_FeeB_like"/>
    <property type="match status" value="1"/>
</dbReference>
<dbReference type="InterPro" id="IPR013830">
    <property type="entry name" value="SGNH_hydro"/>
</dbReference>
<feature type="domain" description="SGNH hydrolase-type esterase" evidence="1">
    <location>
        <begin position="59"/>
        <end position="230"/>
    </location>
</feature>
<evidence type="ECO:0000259" key="1">
    <source>
        <dbReference type="Pfam" id="PF13472"/>
    </source>
</evidence>
<dbReference type="InterPro" id="IPR036514">
    <property type="entry name" value="SGNH_hydro_sf"/>
</dbReference>
<sequence>MFSPSTLDPRSMLFWSGLPFIATQGLWLKRRAYRAPEAPGPRHGLIECDAGGPPLRLRALGDSIIAGVALASTADALPAQLARALSAQTMRSVDWQALGRNGADASEALSAAHADSSSFRDCDLVLISIGVNDVTGLRRRRAFASDLSALIDWLHGQSPKARIVFCATPPLEVFPLLPSPLRHLMGLRARQFDQVIARAAESQPLALHAPIPFRPDASGFADDGFHPNSASVARWSEWLSGQVLQRWSDLGRPSTPIRV</sequence>
<evidence type="ECO:0000313" key="3">
    <source>
        <dbReference type="Proteomes" id="UP000613768"/>
    </source>
</evidence>
<dbReference type="PANTHER" id="PTHR30383:SF5">
    <property type="entry name" value="SGNH HYDROLASE-TYPE ESTERASE DOMAIN-CONTAINING PROTEIN"/>
    <property type="match status" value="1"/>
</dbReference>
<evidence type="ECO:0000313" key="2">
    <source>
        <dbReference type="EMBL" id="MBD8527642.1"/>
    </source>
</evidence>
<comment type="caution">
    <text evidence="2">The sequence shown here is derived from an EMBL/GenBank/DDBJ whole genome shotgun (WGS) entry which is preliminary data.</text>
</comment>
<dbReference type="Proteomes" id="UP000613768">
    <property type="component" value="Unassembled WGS sequence"/>
</dbReference>
<dbReference type="InterPro" id="IPR051532">
    <property type="entry name" value="Ester_Hydrolysis_Enzymes"/>
</dbReference>
<reference evidence="2 3" key="1">
    <citation type="submission" date="2020-09" db="EMBL/GenBank/DDBJ databases">
        <title>Pseudoxanthomonas sp. CAU 1598 isolated from sand of Yaerae Beach.</title>
        <authorList>
            <person name="Kim W."/>
        </authorList>
    </citation>
    <scope>NUCLEOTIDE SEQUENCE [LARGE SCALE GENOMIC DNA]</scope>
    <source>
        <strain evidence="2 3">CAU 1598</strain>
    </source>
</reference>
<keyword evidence="2" id="KW-0378">Hydrolase</keyword>
<proteinExistence type="predicted"/>
<name>A0AAW3ZRE5_9GAMM</name>
<dbReference type="AlphaFoldDB" id="A0AAW3ZRE5"/>
<dbReference type="Pfam" id="PF13472">
    <property type="entry name" value="Lipase_GDSL_2"/>
    <property type="match status" value="1"/>
</dbReference>
<organism evidence="2 3">
    <name type="scientific">Pseudomarimonas arenosa</name>
    <dbReference type="NCBI Taxonomy" id="2774145"/>
    <lineage>
        <taxon>Bacteria</taxon>
        <taxon>Pseudomonadati</taxon>
        <taxon>Pseudomonadota</taxon>
        <taxon>Gammaproteobacteria</taxon>
        <taxon>Lysobacterales</taxon>
        <taxon>Lysobacteraceae</taxon>
        <taxon>Pseudomarimonas</taxon>
    </lineage>
</organism>
<dbReference type="GO" id="GO:0004622">
    <property type="term" value="F:phosphatidylcholine lysophospholipase activity"/>
    <property type="evidence" value="ECO:0007669"/>
    <property type="project" value="TreeGrafter"/>
</dbReference>
<dbReference type="PANTHER" id="PTHR30383">
    <property type="entry name" value="THIOESTERASE 1/PROTEASE 1/LYSOPHOSPHOLIPASE L1"/>
    <property type="match status" value="1"/>
</dbReference>